<comment type="caution">
    <text evidence="1">The sequence shown here is derived from an EMBL/GenBank/DDBJ whole genome shotgun (WGS) entry which is preliminary data.</text>
</comment>
<dbReference type="Proteomes" id="UP000014212">
    <property type="component" value="Unassembled WGS sequence"/>
</dbReference>
<reference evidence="1 2" key="1">
    <citation type="submission" date="2013-04" db="EMBL/GenBank/DDBJ databases">
        <title>The Genome Sequence of Bacteroides uniformis dnLKV2.</title>
        <authorList>
            <consortium name="The Broad Institute Genomics Platform"/>
            <consortium name="The Broad Institute Genome Sequencing Center for Infectious Disease"/>
            <person name="Earl A."/>
            <person name="Xavier R."/>
            <person name="Kuhn K."/>
            <person name="Stappenbeck T."/>
            <person name="Walker B."/>
            <person name="Young S."/>
            <person name="Zeng Q."/>
            <person name="Gargeya S."/>
            <person name="Fitzgerald M."/>
            <person name="Haas B."/>
            <person name="Abouelleil A."/>
            <person name="Allen A.W."/>
            <person name="Alvarado L."/>
            <person name="Arachchi H.M."/>
            <person name="Berlin A.M."/>
            <person name="Chapman S.B."/>
            <person name="Gainer-Dewar J."/>
            <person name="Goldberg J."/>
            <person name="Griggs A."/>
            <person name="Gujja S."/>
            <person name="Hansen M."/>
            <person name="Howarth C."/>
            <person name="Imamovic A."/>
            <person name="Ireland A."/>
            <person name="Larimer J."/>
            <person name="McCowan C."/>
            <person name="Murphy C."/>
            <person name="Pearson M."/>
            <person name="Poon T.W."/>
            <person name="Priest M."/>
            <person name="Roberts A."/>
            <person name="Saif S."/>
            <person name="Shea T."/>
            <person name="Sisk P."/>
            <person name="Sykes S."/>
            <person name="Wortman J."/>
            <person name="Nusbaum C."/>
            <person name="Birren B."/>
        </authorList>
    </citation>
    <scope>NUCLEOTIDE SEQUENCE [LARGE SCALE GENOMIC DNA]</scope>
    <source>
        <strain evidence="2">dnLKV2</strain>
    </source>
</reference>
<evidence type="ECO:0000313" key="1">
    <source>
        <dbReference type="EMBL" id="EOS07213.1"/>
    </source>
</evidence>
<dbReference type="EMBL" id="ASSO01000009">
    <property type="protein sequence ID" value="EOS07213.1"/>
    <property type="molecule type" value="Genomic_DNA"/>
</dbReference>
<name>R9HT90_BACUN</name>
<accession>R9HT90</accession>
<gene>
    <name evidence="1" type="ORF">C801_02990</name>
</gene>
<dbReference type="RefSeq" id="WP_016273843.1">
    <property type="nucleotide sequence ID" value="NZ_KE159487.1"/>
</dbReference>
<protein>
    <submittedName>
        <fullName evidence="1">Uncharacterized protein</fullName>
    </submittedName>
</protein>
<proteinExistence type="predicted"/>
<dbReference type="PATRIC" id="fig|1235787.3.peg.3035"/>
<sequence length="119" mass="13338">MKKSDFIMLYPDVAEQEVEFKYVMPRKEVEGTLLAMCRSLGTGLLAYQSAGKQAIAFTSVKFHQFKERMVKGAAMVDLNGDRHEVVSDSPFMCGGEFCVRTLHDGKEVVCPCTFFNPSK</sequence>
<dbReference type="AlphaFoldDB" id="R9HT90"/>
<evidence type="ECO:0000313" key="2">
    <source>
        <dbReference type="Proteomes" id="UP000014212"/>
    </source>
</evidence>
<organism evidence="1 2">
    <name type="scientific">Bacteroides uniformis dnLKV2</name>
    <dbReference type="NCBI Taxonomy" id="1235787"/>
    <lineage>
        <taxon>Bacteria</taxon>
        <taxon>Pseudomonadati</taxon>
        <taxon>Bacteroidota</taxon>
        <taxon>Bacteroidia</taxon>
        <taxon>Bacteroidales</taxon>
        <taxon>Bacteroidaceae</taxon>
        <taxon>Bacteroides</taxon>
    </lineage>
</organism>
<dbReference type="HOGENOM" id="CLU_2056745_0_0_10"/>